<keyword evidence="5 7" id="KW-0472">Membrane</keyword>
<reference evidence="10 11" key="1">
    <citation type="submission" date="2021-03" db="EMBL/GenBank/DDBJ databases">
        <title>Isolation and description of Capnocytophaga bilenii sp. nov., a novel Capnocytophaga species, isolated from a gingivitis subject.</title>
        <authorList>
            <person name="Antezack A."/>
            <person name="Monnet-Corti V."/>
            <person name="La Scola B."/>
        </authorList>
    </citation>
    <scope>NUCLEOTIDE SEQUENCE [LARGE SCALE GENOMIC DNA]</scope>
    <source>
        <strain evidence="10 11">Marseille-Q4570</strain>
    </source>
</reference>
<evidence type="ECO:0000259" key="8">
    <source>
        <dbReference type="Pfam" id="PF02687"/>
    </source>
</evidence>
<evidence type="ECO:0000256" key="2">
    <source>
        <dbReference type="ARBA" id="ARBA00022475"/>
    </source>
</evidence>
<dbReference type="Pfam" id="PF02687">
    <property type="entry name" value="FtsX"/>
    <property type="match status" value="1"/>
</dbReference>
<dbReference type="PANTHER" id="PTHR30572:SF4">
    <property type="entry name" value="ABC TRANSPORTER PERMEASE YTRF"/>
    <property type="match status" value="1"/>
</dbReference>
<accession>A0ABS3Q1K1</accession>
<feature type="domain" description="MacB-like periplasmic core" evidence="9">
    <location>
        <begin position="23"/>
        <end position="248"/>
    </location>
</feature>
<dbReference type="InterPro" id="IPR050250">
    <property type="entry name" value="Macrolide_Exporter_MacB"/>
</dbReference>
<evidence type="ECO:0000259" key="9">
    <source>
        <dbReference type="Pfam" id="PF12704"/>
    </source>
</evidence>
<feature type="transmembrane region" description="Helical" evidence="7">
    <location>
        <begin position="286"/>
        <end position="312"/>
    </location>
</feature>
<evidence type="ECO:0000256" key="4">
    <source>
        <dbReference type="ARBA" id="ARBA00022989"/>
    </source>
</evidence>
<evidence type="ECO:0000256" key="7">
    <source>
        <dbReference type="SAM" id="Phobius"/>
    </source>
</evidence>
<dbReference type="Pfam" id="PF12704">
    <property type="entry name" value="MacB_PCD"/>
    <property type="match status" value="1"/>
</dbReference>
<dbReference type="InterPro" id="IPR025857">
    <property type="entry name" value="MacB_PCD"/>
</dbReference>
<protein>
    <submittedName>
        <fullName evidence="10">ABC transporter permease</fullName>
    </submittedName>
</protein>
<keyword evidence="3 7" id="KW-0812">Transmembrane</keyword>
<evidence type="ECO:0000256" key="6">
    <source>
        <dbReference type="ARBA" id="ARBA00038076"/>
    </source>
</evidence>
<evidence type="ECO:0000256" key="5">
    <source>
        <dbReference type="ARBA" id="ARBA00023136"/>
    </source>
</evidence>
<name>A0ABS3Q1K1_9FLAO</name>
<organism evidence="10 11">
    <name type="scientific">Capnocytophaga bilenii</name>
    <dbReference type="NCBI Taxonomy" id="2819369"/>
    <lineage>
        <taxon>Bacteria</taxon>
        <taxon>Pseudomonadati</taxon>
        <taxon>Bacteroidota</taxon>
        <taxon>Flavobacteriia</taxon>
        <taxon>Flavobacteriales</taxon>
        <taxon>Flavobacteriaceae</taxon>
        <taxon>Capnocytophaga</taxon>
    </lineage>
</organism>
<keyword evidence="11" id="KW-1185">Reference proteome</keyword>
<gene>
    <name evidence="10" type="ORF">J4N46_11420</name>
</gene>
<comment type="similarity">
    <text evidence="6">Belongs to the ABC-4 integral membrane protein family.</text>
</comment>
<comment type="subcellular location">
    <subcellularLocation>
        <location evidence="1">Cell membrane</location>
        <topology evidence="1">Multi-pass membrane protein</topology>
    </subcellularLocation>
</comment>
<evidence type="ECO:0000256" key="1">
    <source>
        <dbReference type="ARBA" id="ARBA00004651"/>
    </source>
</evidence>
<evidence type="ECO:0000313" key="10">
    <source>
        <dbReference type="EMBL" id="MBO1885004.1"/>
    </source>
</evidence>
<dbReference type="Proteomes" id="UP000681610">
    <property type="component" value="Unassembled WGS sequence"/>
</dbReference>
<keyword evidence="2" id="KW-1003">Cell membrane</keyword>
<proteinExistence type="inferred from homology"/>
<feature type="transmembrane region" description="Helical" evidence="7">
    <location>
        <begin position="20"/>
        <end position="47"/>
    </location>
</feature>
<sequence>MFVVVLENIKIAISAIKAQFLRTILTVVIIAIGITALVGILSVITALSNTLEGNFSSMGANTFLITRYQYSQRAEGSGTTQKPHPLITYNDAKNFKEQLSLPFAKISISVDAASSLEVKYENKKTDPLARVVGVDEYYIANSNLTIEQGRGFSDFDIQNNVNVCVIGVDFTTTLLKGVNPIGKIISVRGTPLRIIGVLKEQASSFGNYENFQVLIPLQLARNIFPITNLDYQLKVSVPTKAQMDLAVNDAVLTMRSLRGLSPLQENNFGIERSDDLLQRLGEITNVLTIAGFLIGLITILGSSIALLNIMLVSVTERTREIGIRKALGAKRKLITLQFFTETLMIALLGAFTGIVLGVGLGYVIAQAVQFQFVIPWGVILIAIVIALVVAVVSGLYPAIKASKLNPVEALRYE</sequence>
<dbReference type="RefSeq" id="WP_034557717.1">
    <property type="nucleotide sequence ID" value="NZ_JAGDYP010000010.1"/>
</dbReference>
<evidence type="ECO:0000313" key="11">
    <source>
        <dbReference type="Proteomes" id="UP000681610"/>
    </source>
</evidence>
<dbReference type="InterPro" id="IPR003838">
    <property type="entry name" value="ABC3_permease_C"/>
</dbReference>
<feature type="transmembrane region" description="Helical" evidence="7">
    <location>
        <begin position="376"/>
        <end position="396"/>
    </location>
</feature>
<feature type="domain" description="ABC3 transporter permease C-terminal" evidence="8">
    <location>
        <begin position="293"/>
        <end position="406"/>
    </location>
</feature>
<feature type="transmembrane region" description="Helical" evidence="7">
    <location>
        <begin position="333"/>
        <end position="364"/>
    </location>
</feature>
<evidence type="ECO:0000256" key="3">
    <source>
        <dbReference type="ARBA" id="ARBA00022692"/>
    </source>
</evidence>
<keyword evidence="4 7" id="KW-1133">Transmembrane helix</keyword>
<comment type="caution">
    <text evidence="10">The sequence shown here is derived from an EMBL/GenBank/DDBJ whole genome shotgun (WGS) entry which is preliminary data.</text>
</comment>
<dbReference type="PANTHER" id="PTHR30572">
    <property type="entry name" value="MEMBRANE COMPONENT OF TRANSPORTER-RELATED"/>
    <property type="match status" value="1"/>
</dbReference>
<dbReference type="EMBL" id="JAGDYP010000010">
    <property type="protein sequence ID" value="MBO1885004.1"/>
    <property type="molecule type" value="Genomic_DNA"/>
</dbReference>